<name>A0ABT8KNR6_9BACT</name>
<proteinExistence type="predicted"/>
<keyword evidence="3" id="KW-1185">Reference proteome</keyword>
<reference evidence="2" key="1">
    <citation type="submission" date="2023-06" db="EMBL/GenBank/DDBJ databases">
        <title>Genomic of Parafulvivirga corallium.</title>
        <authorList>
            <person name="Wang G."/>
        </authorList>
    </citation>
    <scope>NUCLEOTIDE SEQUENCE</scope>
    <source>
        <strain evidence="2">BMA10</strain>
    </source>
</reference>
<evidence type="ECO:0000313" key="3">
    <source>
        <dbReference type="Proteomes" id="UP001172082"/>
    </source>
</evidence>
<sequence>MKLEVKHFLVVTIALLCCIPFSSSNAIENELFITDYQCNKDREIGGAYLTFAGKFGGEITKADLQKYSKLDIHGCAHGSKIYQLTIVITKSGKESTESSKTDNLTRIMLAELRSLSKGDTFTFKKVKANLPNGRGSVDVTSRVFTIV</sequence>
<accession>A0ABT8KNR6</accession>
<evidence type="ECO:0000313" key="2">
    <source>
        <dbReference type="EMBL" id="MDN5202354.1"/>
    </source>
</evidence>
<comment type="caution">
    <text evidence="2">The sequence shown here is derived from an EMBL/GenBank/DDBJ whole genome shotgun (WGS) entry which is preliminary data.</text>
</comment>
<gene>
    <name evidence="2" type="ORF">QQ008_13290</name>
</gene>
<evidence type="ECO:0008006" key="4">
    <source>
        <dbReference type="Google" id="ProtNLM"/>
    </source>
</evidence>
<protein>
    <recommendedName>
        <fullName evidence="4">Fimbrial protein</fullName>
    </recommendedName>
</protein>
<keyword evidence="1" id="KW-0732">Signal</keyword>
<dbReference type="EMBL" id="JAUJEA010000004">
    <property type="protein sequence ID" value="MDN5202354.1"/>
    <property type="molecule type" value="Genomic_DNA"/>
</dbReference>
<dbReference type="Proteomes" id="UP001172082">
    <property type="component" value="Unassembled WGS sequence"/>
</dbReference>
<organism evidence="2 3">
    <name type="scientific">Splendidivirga corallicola</name>
    <dbReference type="NCBI Taxonomy" id="3051826"/>
    <lineage>
        <taxon>Bacteria</taxon>
        <taxon>Pseudomonadati</taxon>
        <taxon>Bacteroidota</taxon>
        <taxon>Cytophagia</taxon>
        <taxon>Cytophagales</taxon>
        <taxon>Splendidivirgaceae</taxon>
        <taxon>Splendidivirga</taxon>
    </lineage>
</organism>
<dbReference type="RefSeq" id="WP_346752379.1">
    <property type="nucleotide sequence ID" value="NZ_JAUJEA010000004.1"/>
</dbReference>
<feature type="chain" id="PRO_5046391163" description="Fimbrial protein" evidence="1">
    <location>
        <begin position="27"/>
        <end position="147"/>
    </location>
</feature>
<feature type="signal peptide" evidence="1">
    <location>
        <begin position="1"/>
        <end position="26"/>
    </location>
</feature>
<evidence type="ECO:0000256" key="1">
    <source>
        <dbReference type="SAM" id="SignalP"/>
    </source>
</evidence>